<evidence type="ECO:0008006" key="5">
    <source>
        <dbReference type="Google" id="ProtNLM"/>
    </source>
</evidence>
<feature type="region of interest" description="Disordered" evidence="1">
    <location>
        <begin position="286"/>
        <end position="307"/>
    </location>
</feature>
<feature type="transmembrane region" description="Helical" evidence="2">
    <location>
        <begin position="12"/>
        <end position="31"/>
    </location>
</feature>
<proteinExistence type="predicted"/>
<feature type="compositionally biased region" description="Acidic residues" evidence="1">
    <location>
        <begin position="105"/>
        <end position="115"/>
    </location>
</feature>
<dbReference type="Gene3D" id="1.20.1170.10">
    <property type="match status" value="1"/>
</dbReference>
<evidence type="ECO:0000313" key="3">
    <source>
        <dbReference type="EMBL" id="MDT8999282.1"/>
    </source>
</evidence>
<keyword evidence="2" id="KW-0812">Transmembrane</keyword>
<protein>
    <recommendedName>
        <fullName evidence="5">Chromosome partition protein Smc</fullName>
    </recommendedName>
</protein>
<evidence type="ECO:0000313" key="4">
    <source>
        <dbReference type="Proteomes" id="UP001246372"/>
    </source>
</evidence>
<sequence>MALDLTLESLAAVSLFVVNAAVVIVAVGTYWRMTRYEQSNHIYIVNALREVRDSGREMKIAAHELMRVAERGGISRHAGPVDVDLKGLEELPDLIRKLLDSYGIDADDDDPDADEESRPEWPETPAGMSPELLEQLKRSHRNEVDRLLAQRRRMQMELGRTRERLDENTRLLNTFRARTGQNMNSQADLQAAKQRLENANAQLQQLRDKLELSESRAATAERAAARLQRDLEELAIAPHGGGAMERSEEGASRAELKQLKTENADLRDRLANADRQLEKLRADLEVLSADPPESHGPTETASEELQRELEQLKSRYEDLQDTLKRSLVEKDFIEDRFLAETQKNKAVAA</sequence>
<dbReference type="EMBL" id="JAVXZY010000002">
    <property type="protein sequence ID" value="MDT8999282.1"/>
    <property type="molecule type" value="Genomic_DNA"/>
</dbReference>
<name>A0ABU3P9M3_9BURK</name>
<evidence type="ECO:0000256" key="1">
    <source>
        <dbReference type="SAM" id="MobiDB-lite"/>
    </source>
</evidence>
<reference evidence="3" key="1">
    <citation type="submission" date="2023-09" db="EMBL/GenBank/DDBJ databases">
        <title>Paucibacter sp. APW11 Genome sequencing and assembly.</title>
        <authorList>
            <person name="Kim I."/>
        </authorList>
    </citation>
    <scope>NUCLEOTIDE SEQUENCE</scope>
    <source>
        <strain evidence="3">APW11</strain>
    </source>
</reference>
<dbReference type="RefSeq" id="WP_315649771.1">
    <property type="nucleotide sequence ID" value="NZ_JAVXZY010000002.1"/>
</dbReference>
<dbReference type="Proteomes" id="UP001246372">
    <property type="component" value="Unassembled WGS sequence"/>
</dbReference>
<organism evidence="3 4">
    <name type="scientific">Roseateles aquae</name>
    <dbReference type="NCBI Taxonomy" id="3077235"/>
    <lineage>
        <taxon>Bacteria</taxon>
        <taxon>Pseudomonadati</taxon>
        <taxon>Pseudomonadota</taxon>
        <taxon>Betaproteobacteria</taxon>
        <taxon>Burkholderiales</taxon>
        <taxon>Sphaerotilaceae</taxon>
        <taxon>Roseateles</taxon>
    </lineage>
</organism>
<keyword evidence="2" id="KW-0472">Membrane</keyword>
<accession>A0ABU3P9M3</accession>
<comment type="caution">
    <text evidence="3">The sequence shown here is derived from an EMBL/GenBank/DDBJ whole genome shotgun (WGS) entry which is preliminary data.</text>
</comment>
<gene>
    <name evidence="3" type="ORF">RQP53_08400</name>
</gene>
<keyword evidence="2" id="KW-1133">Transmembrane helix</keyword>
<feature type="region of interest" description="Disordered" evidence="1">
    <location>
        <begin position="103"/>
        <end position="129"/>
    </location>
</feature>
<keyword evidence="4" id="KW-1185">Reference proteome</keyword>
<evidence type="ECO:0000256" key="2">
    <source>
        <dbReference type="SAM" id="Phobius"/>
    </source>
</evidence>